<proteinExistence type="predicted"/>
<evidence type="ECO:0000313" key="1">
    <source>
        <dbReference type="EMBL" id="KAL2050569.1"/>
    </source>
</evidence>
<reference evidence="1 2" key="1">
    <citation type="submission" date="2024-09" db="EMBL/GenBank/DDBJ databases">
        <title>Rethinking Asexuality: The Enigmatic Case of Functional Sexual Genes in Lepraria (Stereocaulaceae).</title>
        <authorList>
            <person name="Doellman M."/>
            <person name="Sun Y."/>
            <person name="Barcenas-Pena A."/>
            <person name="Lumbsch H.T."/>
            <person name="Grewe F."/>
        </authorList>
    </citation>
    <scope>NUCLEOTIDE SEQUENCE [LARGE SCALE GENOMIC DNA]</scope>
    <source>
        <strain evidence="1 2">Grewe 0041</strain>
    </source>
</reference>
<evidence type="ECO:0000313" key="2">
    <source>
        <dbReference type="Proteomes" id="UP001590951"/>
    </source>
</evidence>
<gene>
    <name evidence="1" type="ORF">ABVK25_009239</name>
</gene>
<accession>A0ABR4B106</accession>
<keyword evidence="2" id="KW-1185">Reference proteome</keyword>
<sequence length="143" mass="16182">MQRVLAERRLERDAVFRFPERGGISFPPCDPEMPEKDAARIAQIIVASTAAVVKKYRNLYQYFSAEVEIRFGPEQMNPYNAAEPRPTEHTVDDDGDILMASASHEESSKMPQAVNPVLEPVNATRMHLFLARLEDPRWIAANA</sequence>
<dbReference type="EMBL" id="JBHFEH010000046">
    <property type="protein sequence ID" value="KAL2050569.1"/>
    <property type="molecule type" value="Genomic_DNA"/>
</dbReference>
<organism evidence="1 2">
    <name type="scientific">Lepraria finkii</name>
    <dbReference type="NCBI Taxonomy" id="1340010"/>
    <lineage>
        <taxon>Eukaryota</taxon>
        <taxon>Fungi</taxon>
        <taxon>Dikarya</taxon>
        <taxon>Ascomycota</taxon>
        <taxon>Pezizomycotina</taxon>
        <taxon>Lecanoromycetes</taxon>
        <taxon>OSLEUM clade</taxon>
        <taxon>Lecanoromycetidae</taxon>
        <taxon>Lecanorales</taxon>
        <taxon>Lecanorineae</taxon>
        <taxon>Stereocaulaceae</taxon>
        <taxon>Lepraria</taxon>
    </lineage>
</organism>
<name>A0ABR4B106_9LECA</name>
<comment type="caution">
    <text evidence="1">The sequence shown here is derived from an EMBL/GenBank/DDBJ whole genome shotgun (WGS) entry which is preliminary data.</text>
</comment>
<protein>
    <submittedName>
        <fullName evidence="1">Uncharacterized protein</fullName>
    </submittedName>
</protein>
<dbReference type="Proteomes" id="UP001590951">
    <property type="component" value="Unassembled WGS sequence"/>
</dbReference>